<evidence type="ECO:0008006" key="4">
    <source>
        <dbReference type="Google" id="ProtNLM"/>
    </source>
</evidence>
<name>A0ABY8XUX2_9PSEU</name>
<keyword evidence="1" id="KW-0472">Membrane</keyword>
<organism evidence="2 3">
    <name type="scientific">Amycolatopsis nalaikhensis</name>
    <dbReference type="NCBI Taxonomy" id="715472"/>
    <lineage>
        <taxon>Bacteria</taxon>
        <taxon>Bacillati</taxon>
        <taxon>Actinomycetota</taxon>
        <taxon>Actinomycetes</taxon>
        <taxon>Pseudonocardiales</taxon>
        <taxon>Pseudonocardiaceae</taxon>
        <taxon>Amycolatopsis</taxon>
    </lineage>
</organism>
<gene>
    <name evidence="2" type="ORF">QP939_11665</name>
</gene>
<keyword evidence="1" id="KW-1133">Transmembrane helix</keyword>
<feature type="transmembrane region" description="Helical" evidence="1">
    <location>
        <begin position="51"/>
        <end position="69"/>
    </location>
</feature>
<dbReference type="Proteomes" id="UP001227101">
    <property type="component" value="Chromosome"/>
</dbReference>
<reference evidence="2 3" key="1">
    <citation type="submission" date="2023-06" db="EMBL/GenBank/DDBJ databases">
        <authorList>
            <person name="Oyuntsetseg B."/>
            <person name="Kim S.B."/>
        </authorList>
    </citation>
    <scope>NUCLEOTIDE SEQUENCE [LARGE SCALE GENOMIC DNA]</scope>
    <source>
        <strain evidence="2 3">2-2</strain>
    </source>
</reference>
<evidence type="ECO:0000256" key="1">
    <source>
        <dbReference type="SAM" id="Phobius"/>
    </source>
</evidence>
<dbReference type="EMBL" id="CP127173">
    <property type="protein sequence ID" value="WIV59230.1"/>
    <property type="molecule type" value="Genomic_DNA"/>
</dbReference>
<proteinExistence type="predicted"/>
<protein>
    <recommendedName>
        <fullName evidence="4">Lipoprotein</fullName>
    </recommendedName>
</protein>
<keyword evidence="3" id="KW-1185">Reference proteome</keyword>
<keyword evidence="1" id="KW-0812">Transmembrane</keyword>
<sequence length="207" mass="21721">MSSRIVFPCLVVLAGILALFFLMPGEAAACTFRYSEGATASSNCGGMATRYVIVSASVGAGGTIAWRMFSRLAGPRARLTSPADLTTLDRLLTAPFSRLGRVYKVDEASVCQLTMGAGPWAREGVALVKGNIDAPGVQELVNEAGNKYGCHTCGAAASGAANWVRDHQPPLGLAGPDAQYTAYPQCVPCMRQQGGTVRQLGTGHYDF</sequence>
<evidence type="ECO:0000313" key="3">
    <source>
        <dbReference type="Proteomes" id="UP001227101"/>
    </source>
</evidence>
<accession>A0ABY8XUX2</accession>
<evidence type="ECO:0000313" key="2">
    <source>
        <dbReference type="EMBL" id="WIV59230.1"/>
    </source>
</evidence>
<dbReference type="RefSeq" id="WP_285456730.1">
    <property type="nucleotide sequence ID" value="NZ_CP127173.1"/>
</dbReference>